<dbReference type="eggNOG" id="COG1196">
    <property type="taxonomic scope" value="Bacteria"/>
</dbReference>
<dbReference type="InterPro" id="IPR038734">
    <property type="entry name" value="YhaN_AAA"/>
</dbReference>
<evidence type="ECO:0000313" key="5">
    <source>
        <dbReference type="EMBL" id="QZT34907.1"/>
    </source>
</evidence>
<dbReference type="KEGG" id="cthu:HUR95_06565"/>
<proteinExistence type="predicted"/>
<evidence type="ECO:0000259" key="3">
    <source>
        <dbReference type="Pfam" id="PF13514"/>
    </source>
</evidence>
<reference evidence="5 7" key="2">
    <citation type="journal article" date="2020" name="Extremophiles">
        <title>Genomic analysis of Caldalkalibacillus thermarum TA2.A1 reveals aerobic alkaliphilic metabolism and evolutionary hallmarks linking alkaliphilic bacteria and plant life.</title>
        <authorList>
            <person name="de Jong S.I."/>
            <person name="van den Broek M.A."/>
            <person name="Merkel A.Y."/>
            <person name="de la Torre Cortes P."/>
            <person name="Kalamorz F."/>
            <person name="Cook G.M."/>
            <person name="van Loosdrecht M.C.M."/>
            <person name="McMillan D.G.G."/>
        </authorList>
    </citation>
    <scope>NUCLEOTIDE SEQUENCE [LARGE SCALE GENOMIC DNA]</scope>
    <source>
        <strain evidence="5 7">TA2.A1</strain>
    </source>
</reference>
<feature type="domain" description="YhaN AAA" evidence="3">
    <location>
        <begin position="1"/>
        <end position="203"/>
    </location>
</feature>
<dbReference type="Proteomes" id="UP000010716">
    <property type="component" value="Unassembled WGS sequence"/>
</dbReference>
<dbReference type="PANTHER" id="PTHR41259:SF1">
    <property type="entry name" value="DOUBLE-STRAND BREAK REPAIR RAD50 ATPASE, PUTATIVE-RELATED"/>
    <property type="match status" value="1"/>
</dbReference>
<dbReference type="Gene3D" id="3.40.50.300">
    <property type="entry name" value="P-loop containing nucleotide triphosphate hydrolases"/>
    <property type="match status" value="2"/>
</dbReference>
<feature type="coiled-coil region" evidence="1">
    <location>
        <begin position="280"/>
        <end position="307"/>
    </location>
</feature>
<accession>F5L6G0</accession>
<keyword evidence="1" id="KW-0175">Coiled coil</keyword>
<feature type="transmembrane region" description="Helical" evidence="2">
    <location>
        <begin position="420"/>
        <end position="439"/>
    </location>
</feature>
<organism evidence="4 6">
    <name type="scientific">Caldalkalibacillus thermarum (strain TA2.A1)</name>
    <dbReference type="NCBI Taxonomy" id="986075"/>
    <lineage>
        <taxon>Bacteria</taxon>
        <taxon>Bacillati</taxon>
        <taxon>Bacillota</taxon>
        <taxon>Bacilli</taxon>
        <taxon>Bacillales</taxon>
        <taxon>Bacillaceae</taxon>
        <taxon>Caldalkalibacillus</taxon>
    </lineage>
</organism>
<protein>
    <submittedName>
        <fullName evidence="5">AAA family ATPase</fullName>
    </submittedName>
    <submittedName>
        <fullName evidence="4">SMC domain protein</fullName>
    </submittedName>
</protein>
<reference evidence="4 6" key="1">
    <citation type="journal article" date="2011" name="J. Bacteriol.">
        <title>Draft genome sequence of the thermoalkaliphilic Caldalkalibacillus thermarum strain TA2.A1.</title>
        <authorList>
            <person name="Kalamorz F."/>
            <person name="Keis S."/>
            <person name="McMillan D.G."/>
            <person name="Olsson K."/>
            <person name="Stanton J.A."/>
            <person name="Stockwell P."/>
            <person name="Black M.A."/>
            <person name="Klingeman D.M."/>
            <person name="Land M.L."/>
            <person name="Han C.S."/>
            <person name="Martin S.L."/>
            <person name="Becher S.A."/>
            <person name="Peddie C.J."/>
            <person name="Morgan H.W."/>
            <person name="Matthies D."/>
            <person name="Preiss L."/>
            <person name="Meier T."/>
            <person name="Brown S.D."/>
            <person name="Cook G.M."/>
        </authorList>
    </citation>
    <scope>NUCLEOTIDE SEQUENCE [LARGE SCALE GENOMIC DNA]</scope>
    <source>
        <strain evidence="4 6">TA2.A1</strain>
    </source>
</reference>
<evidence type="ECO:0000313" key="4">
    <source>
        <dbReference type="EMBL" id="EGL83070.1"/>
    </source>
</evidence>
<keyword evidence="2" id="KW-1133">Transmembrane helix</keyword>
<dbReference type="EMBL" id="CP082237">
    <property type="protein sequence ID" value="QZT34907.1"/>
    <property type="molecule type" value="Genomic_DNA"/>
</dbReference>
<evidence type="ECO:0000313" key="6">
    <source>
        <dbReference type="Proteomes" id="UP000010716"/>
    </source>
</evidence>
<keyword evidence="7" id="KW-1185">Reference proteome</keyword>
<feature type="coiled-coil region" evidence="1">
    <location>
        <begin position="183"/>
        <end position="251"/>
    </location>
</feature>
<dbReference type="InterPro" id="IPR027417">
    <property type="entry name" value="P-loop_NTPase"/>
</dbReference>
<feature type="transmembrane region" description="Helical" evidence="2">
    <location>
        <begin position="397"/>
        <end position="415"/>
    </location>
</feature>
<sequence>MKLTGIEIDRYGHYEQLHIPGEALCRAVTVIYGPNETGKSTLHSFIRFILFGFTERGSNPYQPLKGGHIGGALHVEHEGRSVRVSRHTPPKKGQVTVHIDGQLRTEHELRALLGHISPVLFEAIFAFSHQELGRLETLQADEINSYLYSAAMGSRGIDLLQLEQTLSKRREEWFRPRATKPKINQLLYELEQEEKEIQTLKNRMKNYVPLKEKVEQREGELEGLRQERKRLERKQRELENLKRAKQLQEEIKHLRIQVEQLPPFRFLPYEQRFHALLMQKVVMTEKKEEMERLKAQLAEKTHQLRQRIEILGPEWSLTRITKYHLSLDLQDQLLGLASQITELESERREVGTRREEQELKVKQLTAVWELEKEALQQQLQQHRQQDEAEQETLSSKGWLAGCFIALGLALVILFVSGSPLVALITLAGLVITLFLGYQLHKQRDNLTQSKLVALKEQLEQIYSHSDRYLKQMEHELILAKDQLTYLKEKEAELNHQLHHWQEEWANKLTRLGWPASLSAHRAPELLRLLAEIQQEQGQVKQIKERLKQLEEGVAAWEEEVRKLAQEVDGDGAGDVSSGGNIPPAVWLEMMEARIAQEKEQARQKEKLLFNLKQCQLQYEQIALSLNISEQQLNEQLQPLSAQQIQECLSGVERELEVNLKQIEMLATEIGHLQSELREMETEESLARKVQSFEQKKARLNQMAKEWAVLSLAGRLCRETRQMYEEKRQPAVLKEAGRFFSKMTLGRYIRIIAPLGHKELIAVRQDGERLPVSFLSQGAKEQLYLALRFAFIREFSRHVNLPVMMDDPFVNCDHKRLEAILQGVQELASTHQVILFTCHDHIVRCVRQMFTETGEIELPFAFR</sequence>
<dbReference type="OrthoDB" id="9764467at2"/>
<dbReference type="AlphaFoldDB" id="F5L6G0"/>
<dbReference type="Proteomes" id="UP000825179">
    <property type="component" value="Chromosome"/>
</dbReference>
<dbReference type="RefSeq" id="WP_007504335.1">
    <property type="nucleotide sequence ID" value="NZ_AFCE01000127.1"/>
</dbReference>
<gene>
    <name evidence="4" type="ORF">CathTA2_1410</name>
    <name evidence="5" type="ORF">HUR95_06565</name>
</gene>
<dbReference type="SUPFAM" id="SSF52540">
    <property type="entry name" value="P-loop containing nucleoside triphosphate hydrolases"/>
    <property type="match status" value="1"/>
</dbReference>
<keyword evidence="2" id="KW-0472">Membrane</keyword>
<dbReference type="PANTHER" id="PTHR41259">
    <property type="entry name" value="DOUBLE-STRAND BREAK REPAIR RAD50 ATPASE, PUTATIVE-RELATED"/>
    <property type="match status" value="1"/>
</dbReference>
<feature type="coiled-coil region" evidence="1">
    <location>
        <begin position="340"/>
        <end position="392"/>
    </location>
</feature>
<dbReference type="eggNOG" id="COG4717">
    <property type="taxonomic scope" value="Bacteria"/>
</dbReference>
<name>F5L6G0_CALTT</name>
<feature type="coiled-coil region" evidence="1">
    <location>
        <begin position="662"/>
        <end position="702"/>
    </location>
</feature>
<reference evidence="5" key="3">
    <citation type="submission" date="2021-08" db="EMBL/GenBank/DDBJ databases">
        <authorList>
            <person name="de Jong S."/>
            <person name="van den Broek M."/>
            <person name="Merkel A."/>
            <person name="de la Torre Cortes P."/>
            <person name="Kalamorz F."/>
            <person name="Cook G."/>
            <person name="van Loosdrecht M."/>
            <person name="McMillan D."/>
        </authorList>
    </citation>
    <scope>NUCLEOTIDE SEQUENCE</scope>
    <source>
        <strain evidence="5">TA2.A1</strain>
    </source>
</reference>
<keyword evidence="2" id="KW-0812">Transmembrane</keyword>
<evidence type="ECO:0000256" key="1">
    <source>
        <dbReference type="SAM" id="Coils"/>
    </source>
</evidence>
<dbReference type="EMBL" id="AFCE01000127">
    <property type="protein sequence ID" value="EGL83070.1"/>
    <property type="molecule type" value="Genomic_DNA"/>
</dbReference>
<evidence type="ECO:0000256" key="2">
    <source>
        <dbReference type="SAM" id="Phobius"/>
    </source>
</evidence>
<dbReference type="Pfam" id="PF13514">
    <property type="entry name" value="AAA_27"/>
    <property type="match status" value="1"/>
</dbReference>
<evidence type="ECO:0000313" key="7">
    <source>
        <dbReference type="Proteomes" id="UP000825179"/>
    </source>
</evidence>
<feature type="coiled-coil region" evidence="1">
    <location>
        <begin position="525"/>
        <end position="607"/>
    </location>
</feature>